<protein>
    <recommendedName>
        <fullName evidence="3">Transposase</fullName>
    </recommendedName>
</protein>
<name>A0A2H3L542_9CHLR</name>
<evidence type="ECO:0000313" key="1">
    <source>
        <dbReference type="EMBL" id="PDV98311.1"/>
    </source>
</evidence>
<gene>
    <name evidence="1" type="ORF">A9Q02_16040</name>
</gene>
<organism evidence="1 2">
    <name type="scientific">Candidatus Chloroploca asiatica</name>
    <dbReference type="NCBI Taxonomy" id="1506545"/>
    <lineage>
        <taxon>Bacteria</taxon>
        <taxon>Bacillati</taxon>
        <taxon>Chloroflexota</taxon>
        <taxon>Chloroflexia</taxon>
        <taxon>Chloroflexales</taxon>
        <taxon>Chloroflexineae</taxon>
        <taxon>Oscillochloridaceae</taxon>
        <taxon>Candidatus Chloroploca</taxon>
    </lineage>
</organism>
<dbReference type="EMBL" id="LYXE01000104">
    <property type="protein sequence ID" value="PDV98311.1"/>
    <property type="molecule type" value="Genomic_DNA"/>
</dbReference>
<dbReference type="Proteomes" id="UP000220922">
    <property type="component" value="Unassembled WGS sequence"/>
</dbReference>
<sequence length="177" mass="19658">MQIPDINLDALPDLATRQIVVQLFNLIEALAAENAAVRRENQQLCDGNARLKGGSRKSDIKPPVGARRRVRKRDVSFGPQSQTGAYAWDTFQTLAATAAKLGLGFLPYLRDRLVSPATTPLWRSGLPRGLALPPSQWVDPAVLERMPHIYKLSHDAHWTTHIVLPPMTVSRYSATEE</sequence>
<dbReference type="AlphaFoldDB" id="A0A2H3L542"/>
<comment type="caution">
    <text evidence="1">The sequence shown here is derived from an EMBL/GenBank/DDBJ whole genome shotgun (WGS) entry which is preliminary data.</text>
</comment>
<dbReference type="RefSeq" id="WP_097653648.1">
    <property type="nucleotide sequence ID" value="NZ_LYXE01000104.1"/>
</dbReference>
<dbReference type="OrthoDB" id="166580at2"/>
<reference evidence="1 2" key="1">
    <citation type="submission" date="2016-05" db="EMBL/GenBank/DDBJ databases">
        <authorList>
            <person name="Lavstsen T."/>
            <person name="Jespersen J.S."/>
        </authorList>
    </citation>
    <scope>NUCLEOTIDE SEQUENCE [LARGE SCALE GENOMIC DNA]</scope>
    <source>
        <strain evidence="1 2">B7-9</strain>
    </source>
</reference>
<evidence type="ECO:0008006" key="3">
    <source>
        <dbReference type="Google" id="ProtNLM"/>
    </source>
</evidence>
<accession>A0A2H3L542</accession>
<evidence type="ECO:0000313" key="2">
    <source>
        <dbReference type="Proteomes" id="UP000220922"/>
    </source>
</evidence>
<proteinExistence type="predicted"/>
<keyword evidence="2" id="KW-1185">Reference proteome</keyword>